<feature type="compositionally biased region" description="Low complexity" evidence="1">
    <location>
        <begin position="40"/>
        <end position="50"/>
    </location>
</feature>
<keyword evidence="3" id="KW-1185">Reference proteome</keyword>
<dbReference type="RefSeq" id="WP_202956806.1">
    <property type="nucleotide sequence ID" value="NZ_JAPCID010000036.1"/>
</dbReference>
<dbReference type="Proteomes" id="UP001147700">
    <property type="component" value="Unassembled WGS sequence"/>
</dbReference>
<accession>A0ABT4RNW3</accession>
<protein>
    <submittedName>
        <fullName evidence="2">Uncharacterized protein</fullName>
    </submittedName>
</protein>
<sequence>MIETLFPPVPADDEVERAAREKGLAALREAAADEARRSRAGTASGAAASGPRRRGVRRRSWLVLPAVAAVAAGVFALTSGVDEGRVSPPPASAAQLLSRAADAAATAPAPGAIGPGEHFYVRRTAMEPKTIERGGERFTVFIRSVDEDWTARRVRAQPAPARGAGVPGAARPGRVGASGRAEPARDDRQLPADPRRRGRHLSRSAAAGVPGALGVGDVLPAGACAAH</sequence>
<reference evidence="2" key="1">
    <citation type="submission" date="2022-10" db="EMBL/GenBank/DDBJ databases">
        <title>The WGS of Solirubrobacter sp. CPCC 204708.</title>
        <authorList>
            <person name="Jiang Z."/>
        </authorList>
    </citation>
    <scope>NUCLEOTIDE SEQUENCE</scope>
    <source>
        <strain evidence="2">CPCC 204708</strain>
    </source>
</reference>
<gene>
    <name evidence="2" type="ORF">OJ962_22100</name>
</gene>
<feature type="compositionally biased region" description="Low complexity" evidence="1">
    <location>
        <begin position="156"/>
        <end position="181"/>
    </location>
</feature>
<feature type="compositionally biased region" description="Basic and acidic residues" evidence="1">
    <location>
        <begin position="182"/>
        <end position="195"/>
    </location>
</feature>
<comment type="caution">
    <text evidence="2">The sequence shown here is derived from an EMBL/GenBank/DDBJ whole genome shotgun (WGS) entry which is preliminary data.</text>
</comment>
<dbReference type="EMBL" id="JAPCID010000036">
    <property type="protein sequence ID" value="MDA0140207.1"/>
    <property type="molecule type" value="Genomic_DNA"/>
</dbReference>
<evidence type="ECO:0000313" key="3">
    <source>
        <dbReference type="Proteomes" id="UP001147700"/>
    </source>
</evidence>
<organism evidence="2 3">
    <name type="scientific">Solirubrobacter deserti</name>
    <dbReference type="NCBI Taxonomy" id="2282478"/>
    <lineage>
        <taxon>Bacteria</taxon>
        <taxon>Bacillati</taxon>
        <taxon>Actinomycetota</taxon>
        <taxon>Thermoleophilia</taxon>
        <taxon>Solirubrobacterales</taxon>
        <taxon>Solirubrobacteraceae</taxon>
        <taxon>Solirubrobacter</taxon>
    </lineage>
</organism>
<evidence type="ECO:0000256" key="1">
    <source>
        <dbReference type="SAM" id="MobiDB-lite"/>
    </source>
</evidence>
<proteinExistence type="predicted"/>
<name>A0ABT4RNW3_9ACTN</name>
<evidence type="ECO:0000313" key="2">
    <source>
        <dbReference type="EMBL" id="MDA0140207.1"/>
    </source>
</evidence>
<feature type="region of interest" description="Disordered" evidence="1">
    <location>
        <begin position="154"/>
        <end position="205"/>
    </location>
</feature>
<feature type="region of interest" description="Disordered" evidence="1">
    <location>
        <begin position="29"/>
        <end position="52"/>
    </location>
</feature>